<comment type="similarity">
    <text evidence="1">Belongs to the LytR/CpsA/Psr (LCP) family.</text>
</comment>
<dbReference type="InterPro" id="IPR050922">
    <property type="entry name" value="LytR/CpsA/Psr_CW_biosynth"/>
</dbReference>
<name>A0A396AI98_9FIRM</name>
<evidence type="ECO:0000259" key="2">
    <source>
        <dbReference type="Pfam" id="PF03816"/>
    </source>
</evidence>
<dbReference type="AlphaFoldDB" id="A0A396AI98"/>
<dbReference type="Gene3D" id="3.40.630.190">
    <property type="entry name" value="LCP protein"/>
    <property type="match status" value="1"/>
</dbReference>
<evidence type="ECO:0000256" key="1">
    <source>
        <dbReference type="ARBA" id="ARBA00006068"/>
    </source>
</evidence>
<proteinExistence type="inferred from homology"/>
<dbReference type="InterPro" id="IPR004474">
    <property type="entry name" value="LytR_CpsA_psr"/>
</dbReference>
<dbReference type="Proteomes" id="UP000266391">
    <property type="component" value="Unassembled WGS sequence"/>
</dbReference>
<feature type="domain" description="Cell envelope-related transcriptional attenuator" evidence="2">
    <location>
        <begin position="72"/>
        <end position="229"/>
    </location>
</feature>
<dbReference type="PANTHER" id="PTHR33392:SF6">
    <property type="entry name" value="POLYISOPRENYL-TEICHOIC ACID--PEPTIDOGLYCAN TEICHOIC ACID TRANSFERASE TAGU"/>
    <property type="match status" value="1"/>
</dbReference>
<gene>
    <name evidence="3" type="ORF">DW813_00720</name>
</gene>
<dbReference type="NCBIfam" id="TIGR00350">
    <property type="entry name" value="lytR_cpsA_psr"/>
    <property type="match status" value="1"/>
</dbReference>
<protein>
    <submittedName>
        <fullName evidence="3">LytR family transcriptional regulator</fullName>
    </submittedName>
</protein>
<evidence type="ECO:0000313" key="4">
    <source>
        <dbReference type="Proteomes" id="UP000266391"/>
    </source>
</evidence>
<comment type="caution">
    <text evidence="3">The sequence shown here is derived from an EMBL/GenBank/DDBJ whole genome shotgun (WGS) entry which is preliminary data.</text>
</comment>
<dbReference type="EMBL" id="QSIQ01000001">
    <property type="protein sequence ID" value="RHD06693.1"/>
    <property type="molecule type" value="Genomic_DNA"/>
</dbReference>
<dbReference type="Pfam" id="PF03816">
    <property type="entry name" value="LytR_cpsA_psr"/>
    <property type="match status" value="1"/>
</dbReference>
<accession>A0A396AI98</accession>
<organism evidence="3 4">
    <name type="scientific">Roseburia inulinivorans</name>
    <dbReference type="NCBI Taxonomy" id="360807"/>
    <lineage>
        <taxon>Bacteria</taxon>
        <taxon>Bacillati</taxon>
        <taxon>Bacillota</taxon>
        <taxon>Clostridia</taxon>
        <taxon>Lachnospirales</taxon>
        <taxon>Lachnospiraceae</taxon>
        <taxon>Roseburia</taxon>
    </lineage>
</organism>
<reference evidence="3 4" key="1">
    <citation type="submission" date="2018-08" db="EMBL/GenBank/DDBJ databases">
        <title>A genome reference for cultivated species of the human gut microbiota.</title>
        <authorList>
            <person name="Zou Y."/>
            <person name="Xue W."/>
            <person name="Luo G."/>
        </authorList>
    </citation>
    <scope>NUCLEOTIDE SEQUENCE [LARGE SCALE GENOMIC DNA]</scope>
    <source>
        <strain evidence="3 4">AM32-8LB</strain>
    </source>
</reference>
<evidence type="ECO:0000313" key="3">
    <source>
        <dbReference type="EMBL" id="RHD06693.1"/>
    </source>
</evidence>
<dbReference type="PANTHER" id="PTHR33392">
    <property type="entry name" value="POLYISOPRENYL-TEICHOIC ACID--PEPTIDOGLYCAN TEICHOIC ACID TRANSFERASE TAGU"/>
    <property type="match status" value="1"/>
</dbReference>
<sequence>MFIVEIVLLLILAVVLFFMSKLSKIEKTKLDMDKIEVNEDISQESQKIMKGYQTIAMFGLDNRSNGNLSQGRSDVIMLANINNDTKEVKLVSVYRDTYLDTGDGIFQKCNAAYAKGGPEQAISMLNVNLDLNITDYVTVDFNSIIECVDLLGGVDMEITDDEASLMTGYIRELNELTGNKAENLTQGGTYTLNGVQACAYARIRYGGGDDYRRTERQRTVLTAMVKKAQQSDLTTVNKLINEVCGDIQTSFSNAELLALASQVFQYSIGDTTGFPFAKTTKVLSKKTGDVVIPCDLSDNVKELHIFLYEDSAYTASDTVKQNSEKIVSDTGFKSGDGH</sequence>